<gene>
    <name evidence="1" type="ORF">HELGO_WM13694</name>
</gene>
<protein>
    <submittedName>
        <fullName evidence="1">Uncharacterized protein</fullName>
    </submittedName>
</protein>
<dbReference type="EMBL" id="CACVAR010000125">
    <property type="protein sequence ID" value="CAA6804613.1"/>
    <property type="molecule type" value="Genomic_DNA"/>
</dbReference>
<organism evidence="1">
    <name type="scientific">uncultured Sulfurovum sp</name>
    <dbReference type="NCBI Taxonomy" id="269237"/>
    <lineage>
        <taxon>Bacteria</taxon>
        <taxon>Pseudomonadati</taxon>
        <taxon>Campylobacterota</taxon>
        <taxon>Epsilonproteobacteria</taxon>
        <taxon>Campylobacterales</taxon>
        <taxon>Sulfurovaceae</taxon>
        <taxon>Sulfurovum</taxon>
        <taxon>environmental samples</taxon>
    </lineage>
</organism>
<sequence length="93" mass="11246">MVITLKIDNPDIEKELTHFVKQQKEVSVEALRNFLNSFQNKEKFDFKKKDPKKHSRKITYIDEENEDLSDVKPYAHIEDSGQYIHDLRRKRNR</sequence>
<dbReference type="AlphaFoldDB" id="A0A6S6SMS6"/>
<reference evidence="1" key="1">
    <citation type="submission" date="2020-01" db="EMBL/GenBank/DDBJ databases">
        <authorList>
            <person name="Meier V. D."/>
            <person name="Meier V D."/>
        </authorList>
    </citation>
    <scope>NUCLEOTIDE SEQUENCE</scope>
    <source>
        <strain evidence="1">HLG_WM_MAG_03</strain>
    </source>
</reference>
<proteinExistence type="predicted"/>
<name>A0A6S6SMS6_9BACT</name>
<accession>A0A6S6SMS6</accession>
<evidence type="ECO:0000313" key="1">
    <source>
        <dbReference type="EMBL" id="CAA6804613.1"/>
    </source>
</evidence>